<dbReference type="SUPFAM" id="SSF52799">
    <property type="entry name" value="(Phosphotyrosine protein) phosphatases II"/>
    <property type="match status" value="1"/>
</dbReference>
<dbReference type="Pfam" id="PF00581">
    <property type="entry name" value="Rhodanese"/>
    <property type="match status" value="1"/>
</dbReference>
<evidence type="ECO:0000313" key="9">
    <source>
        <dbReference type="EMBL" id="KJE95610.1"/>
    </source>
</evidence>
<dbReference type="InterPro" id="IPR000340">
    <property type="entry name" value="Dual-sp_phosphatase_cat-dom"/>
</dbReference>
<evidence type="ECO:0000256" key="1">
    <source>
        <dbReference type="ARBA" id="ARBA00008601"/>
    </source>
</evidence>
<dbReference type="SMART" id="SM00195">
    <property type="entry name" value="DSPc"/>
    <property type="match status" value="1"/>
</dbReference>
<feature type="region of interest" description="Disordered" evidence="5">
    <location>
        <begin position="357"/>
        <end position="427"/>
    </location>
</feature>
<dbReference type="EMBL" id="KE346369">
    <property type="protein sequence ID" value="KJE95610.1"/>
    <property type="molecule type" value="Genomic_DNA"/>
</dbReference>
<feature type="compositionally biased region" description="Polar residues" evidence="5">
    <location>
        <begin position="544"/>
        <end position="557"/>
    </location>
</feature>
<dbReference type="OrthoDB" id="165342at2759"/>
<dbReference type="Gene3D" id="3.90.190.10">
    <property type="entry name" value="Protein tyrosine phosphatase superfamily"/>
    <property type="match status" value="1"/>
</dbReference>
<evidence type="ECO:0000259" key="7">
    <source>
        <dbReference type="PROSITE" id="PS50056"/>
    </source>
</evidence>
<dbReference type="Proteomes" id="UP000008743">
    <property type="component" value="Unassembled WGS sequence"/>
</dbReference>
<dbReference type="InParanoid" id="A0A0D2WTA5"/>
<dbReference type="EC" id="3.1.3.48" evidence="2"/>
<dbReference type="InterPro" id="IPR020422">
    <property type="entry name" value="TYR_PHOSPHATASE_DUAL_dom"/>
</dbReference>
<sequence length="613" mass="65027">MQDRYFPEVSDTLGADFYKRGTCFKNAYSIQSADLAALMDAGRRITLIDCRSMMSFNAKHVKGAANTLTLFALRRVVKKSQADNNVPLDRIISCDAIKETLSKNPETINTVVLYDDSTTDPAAGMSETLDLVFSYLCTSSVPLLWVHGGFAAFDALYPDKSEACRCPAAVQQSKFTLHTPQSAPVPTPNRSMGQSALAAGTPPAMILSYLYLGNQEHSADKQLLDSLKIHNVLNVAKECPNVFDAQLRYKKCELSDTFAQNIREAFDAAFQFIDEVKASGGRVLVHCVGGVSRSVTVVIAYLISRYGLSLPESYAFVKDRRPGMSPNLNFMGQLVEYANSISADCVRAARVAELATAVTPTNSSSSSSSSSASSSSSSSSLSVPASSSNESAPFSGPRSLSGVFTPASSGGESPVPQSSDEVPSLAKPAHPASFLDLVQQQQDALVAQAKYCLQRQLDLEAARRHSTPAGTALAPSQHQLDLESKQHALMAMRSHSGSGRVGMHLATPINLSAFGKSASSSSGGLSPIPSTPSPQAEPVFPLVPSSTAGPTPPQSQERYPPVAFALRLPKSFSLDCSSLPATPVASSSASSGSPYFQQREAKLAAGTHGQLAH</sequence>
<feature type="domain" description="Tyrosine specific protein phosphatases" evidence="7">
    <location>
        <begin position="256"/>
        <end position="324"/>
    </location>
</feature>
<accession>A0A0D2WTA5</accession>
<dbReference type="Gene3D" id="3.40.250.10">
    <property type="entry name" value="Rhodanese-like domain"/>
    <property type="match status" value="1"/>
</dbReference>
<dbReference type="InterPro" id="IPR000387">
    <property type="entry name" value="Tyr_Pase_dom"/>
</dbReference>
<dbReference type="PANTHER" id="PTHR10159">
    <property type="entry name" value="DUAL SPECIFICITY PROTEIN PHOSPHATASE"/>
    <property type="match status" value="1"/>
</dbReference>
<evidence type="ECO:0000313" key="10">
    <source>
        <dbReference type="Proteomes" id="UP000008743"/>
    </source>
</evidence>
<dbReference type="Pfam" id="PF00782">
    <property type="entry name" value="DSPc"/>
    <property type="match status" value="1"/>
</dbReference>
<dbReference type="GO" id="GO:0004725">
    <property type="term" value="F:protein tyrosine phosphatase activity"/>
    <property type="evidence" value="ECO:0007669"/>
    <property type="project" value="UniProtKB-EC"/>
</dbReference>
<feature type="compositionally biased region" description="Polar residues" evidence="5">
    <location>
        <begin position="406"/>
        <end position="421"/>
    </location>
</feature>
<feature type="compositionally biased region" description="Low complexity" evidence="5">
    <location>
        <begin position="516"/>
        <end position="528"/>
    </location>
</feature>
<keyword evidence="3" id="KW-0378">Hydrolase</keyword>
<evidence type="ECO:0000256" key="3">
    <source>
        <dbReference type="ARBA" id="ARBA00022801"/>
    </source>
</evidence>
<keyword evidence="4" id="KW-0904">Protein phosphatase</keyword>
<feature type="region of interest" description="Disordered" evidence="5">
    <location>
        <begin position="516"/>
        <end position="562"/>
    </location>
</feature>
<evidence type="ECO:0000256" key="4">
    <source>
        <dbReference type="ARBA" id="ARBA00022912"/>
    </source>
</evidence>
<dbReference type="SUPFAM" id="SSF52821">
    <property type="entry name" value="Rhodanese/Cell cycle control phosphatase"/>
    <property type="match status" value="1"/>
</dbReference>
<reference evidence="10" key="1">
    <citation type="submission" date="2011-02" db="EMBL/GenBank/DDBJ databases">
        <title>The Genome Sequence of Capsaspora owczarzaki ATCC 30864.</title>
        <authorList>
            <person name="Russ C."/>
            <person name="Cuomo C."/>
            <person name="Burger G."/>
            <person name="Gray M.W."/>
            <person name="Holland P.W.H."/>
            <person name="King N."/>
            <person name="Lang F.B.F."/>
            <person name="Roger A.J."/>
            <person name="Ruiz-Trillo I."/>
            <person name="Young S.K."/>
            <person name="Zeng Q."/>
            <person name="Gargeya S."/>
            <person name="Alvarado L."/>
            <person name="Berlin A."/>
            <person name="Chapman S.B."/>
            <person name="Chen Z."/>
            <person name="Freedman E."/>
            <person name="Gellesch M."/>
            <person name="Goldberg J."/>
            <person name="Griggs A."/>
            <person name="Gujja S."/>
            <person name="Heilman E."/>
            <person name="Heiman D."/>
            <person name="Howarth C."/>
            <person name="Mehta T."/>
            <person name="Neiman D."/>
            <person name="Pearson M."/>
            <person name="Roberts A."/>
            <person name="Saif S."/>
            <person name="Shea T."/>
            <person name="Shenoy N."/>
            <person name="Sisk P."/>
            <person name="Stolte C."/>
            <person name="Sykes S."/>
            <person name="White J."/>
            <person name="Yandava C."/>
            <person name="Haas B."/>
            <person name="Nusbaum C."/>
            <person name="Birren B."/>
        </authorList>
    </citation>
    <scope>NUCLEOTIDE SEQUENCE</scope>
    <source>
        <strain evidence="10">ATCC 30864</strain>
    </source>
</reference>
<evidence type="ECO:0000256" key="2">
    <source>
        <dbReference type="ARBA" id="ARBA00013064"/>
    </source>
</evidence>
<evidence type="ECO:0000259" key="6">
    <source>
        <dbReference type="PROSITE" id="PS50054"/>
    </source>
</evidence>
<dbReference type="InterPro" id="IPR001763">
    <property type="entry name" value="Rhodanese-like_dom"/>
</dbReference>
<dbReference type="PANTHER" id="PTHR10159:SF519">
    <property type="entry name" value="DUAL SPECIFICITY PROTEIN PHOSPHATASE MPK3"/>
    <property type="match status" value="1"/>
</dbReference>
<dbReference type="GO" id="GO:0005737">
    <property type="term" value="C:cytoplasm"/>
    <property type="evidence" value="ECO:0007669"/>
    <property type="project" value="TreeGrafter"/>
</dbReference>
<evidence type="ECO:0000259" key="8">
    <source>
        <dbReference type="PROSITE" id="PS50206"/>
    </source>
</evidence>
<dbReference type="InterPro" id="IPR029021">
    <property type="entry name" value="Prot-tyrosine_phosphatase-like"/>
</dbReference>
<keyword evidence="10" id="KW-1185">Reference proteome</keyword>
<name>A0A0D2WTA5_CAPO3</name>
<evidence type="ECO:0000256" key="5">
    <source>
        <dbReference type="SAM" id="MobiDB-lite"/>
    </source>
</evidence>
<organism evidence="9 10">
    <name type="scientific">Capsaspora owczarzaki (strain ATCC 30864)</name>
    <dbReference type="NCBI Taxonomy" id="595528"/>
    <lineage>
        <taxon>Eukaryota</taxon>
        <taxon>Filasterea</taxon>
        <taxon>Capsaspora</taxon>
    </lineage>
</organism>
<dbReference type="PROSITE" id="PS50054">
    <property type="entry name" value="TYR_PHOSPHATASE_DUAL"/>
    <property type="match status" value="1"/>
</dbReference>
<dbReference type="InterPro" id="IPR036873">
    <property type="entry name" value="Rhodanese-like_dom_sf"/>
</dbReference>
<feature type="domain" description="Tyrosine-protein phosphatase" evidence="6">
    <location>
        <begin position="202"/>
        <end position="343"/>
    </location>
</feature>
<feature type="compositionally biased region" description="Low complexity" evidence="5">
    <location>
        <begin position="363"/>
        <end position="392"/>
    </location>
</feature>
<dbReference type="STRING" id="595528.A0A0D2WTA5"/>
<dbReference type="AlphaFoldDB" id="A0A0D2WTA5"/>
<feature type="domain" description="Rhodanese" evidence="8">
    <location>
        <begin position="41"/>
        <end position="162"/>
    </location>
</feature>
<dbReference type="RefSeq" id="XP_004345636.1">
    <property type="nucleotide sequence ID" value="XM_004345586.2"/>
</dbReference>
<dbReference type="PhylomeDB" id="A0A0D2WTA5"/>
<comment type="similarity">
    <text evidence="1">Belongs to the protein-tyrosine phosphatase family. Non-receptor class dual specificity subfamily.</text>
</comment>
<dbReference type="eggNOG" id="KOG1716">
    <property type="taxonomic scope" value="Eukaryota"/>
</dbReference>
<gene>
    <name evidence="9" type="ORF">CAOG_006046</name>
</gene>
<protein>
    <recommendedName>
        <fullName evidence="2">protein-tyrosine-phosphatase</fullName>
        <ecNumber evidence="2">3.1.3.48</ecNumber>
    </recommendedName>
</protein>
<dbReference type="PROSITE" id="PS50206">
    <property type="entry name" value="RHODANESE_3"/>
    <property type="match status" value="1"/>
</dbReference>
<dbReference type="PROSITE" id="PS50056">
    <property type="entry name" value="TYR_PHOSPHATASE_2"/>
    <property type="match status" value="1"/>
</dbReference>
<proteinExistence type="inferred from homology"/>
<dbReference type="GO" id="GO:0043409">
    <property type="term" value="P:negative regulation of MAPK cascade"/>
    <property type="evidence" value="ECO:0007669"/>
    <property type="project" value="TreeGrafter"/>
</dbReference>